<dbReference type="Pfam" id="PF01874">
    <property type="entry name" value="CitG"/>
    <property type="match status" value="1"/>
</dbReference>
<gene>
    <name evidence="6 7" type="primary">citG</name>
    <name evidence="7" type="ORF">OOA_08022</name>
</gene>
<dbReference type="InterPro" id="IPR002736">
    <property type="entry name" value="CitG"/>
</dbReference>
<evidence type="ECO:0000256" key="2">
    <source>
        <dbReference type="ARBA" id="ARBA00006812"/>
    </source>
</evidence>
<comment type="catalytic activity">
    <reaction evidence="1 6">
        <text>3'-dephospho-CoA + ATP = 2'-(5''-triphospho-alpha-D-ribosyl)-3'-dephospho-CoA + adenine</text>
        <dbReference type="Rhea" id="RHEA:15117"/>
        <dbReference type="ChEBI" id="CHEBI:16708"/>
        <dbReference type="ChEBI" id="CHEBI:30616"/>
        <dbReference type="ChEBI" id="CHEBI:57328"/>
        <dbReference type="ChEBI" id="CHEBI:61378"/>
        <dbReference type="EC" id="2.4.2.52"/>
    </reaction>
</comment>
<dbReference type="EMBL" id="AKKL01000021">
    <property type="protein sequence ID" value="EKT62181.1"/>
    <property type="molecule type" value="Genomic_DNA"/>
</dbReference>
<comment type="similarity">
    <text evidence="2 6">Belongs to the CitG/MdcB family.</text>
</comment>
<keyword evidence="4 6" id="KW-0547">Nucleotide-binding</keyword>
<name>K8WQE1_9GAMM</name>
<dbReference type="OrthoDB" id="114886at2"/>
<dbReference type="GO" id="GO:0005524">
    <property type="term" value="F:ATP binding"/>
    <property type="evidence" value="ECO:0007669"/>
    <property type="project" value="UniProtKB-KW"/>
</dbReference>
<sequence length="304" mass="33142">MRPIMIEHLGLLTQDTVHYYSQLGWQAMMSEVNLTPKPGLVDRLNTGAHKDMALTDFHLSANAIAQHFPAFLLAGAEYKDLPIQQVLAKIRPIGIACEESMFQATKGVNTHKGSIFSLGLMLTVIGRQLALGTPLNAASISQEIAHMCQGITAELTHKTANPTAGQRLYQSFGLTGARGEAESGYRLVIDLSLPYYLKQLIEGKPQDIALLETLILLMANNDDTNVANRGGIQGLSWLKNRAQALLNQGGIMCSTDLNKIKEFDNECITKNLSPGGSADLLILTWFLARLPYSKTGLISPINNN</sequence>
<dbReference type="GO" id="GO:0016757">
    <property type="term" value="F:glycosyltransferase activity"/>
    <property type="evidence" value="ECO:0007669"/>
    <property type="project" value="UniProtKB-KW"/>
</dbReference>
<evidence type="ECO:0000313" key="7">
    <source>
        <dbReference type="EMBL" id="EKT62181.1"/>
    </source>
</evidence>
<comment type="caution">
    <text evidence="7">The sequence shown here is derived from an EMBL/GenBank/DDBJ whole genome shotgun (WGS) entry which is preliminary data.</text>
</comment>
<dbReference type="AlphaFoldDB" id="K8WQE1"/>
<evidence type="ECO:0000256" key="5">
    <source>
        <dbReference type="ARBA" id="ARBA00022840"/>
    </source>
</evidence>
<reference evidence="7 8" key="1">
    <citation type="journal article" date="2012" name="BMC Genomics">
        <title>Comparative genomics of bacteria in the genus Providencia isolated from wild Drosophila melanogaster.</title>
        <authorList>
            <person name="Galac M.R."/>
            <person name="Lazzaro B.P."/>
        </authorList>
    </citation>
    <scope>NUCLEOTIDE SEQUENCE [LARGE SCALE GENOMIC DNA]</scope>
    <source>
        <strain evidence="7 8">DSM 19968</strain>
    </source>
</reference>
<evidence type="ECO:0000256" key="6">
    <source>
        <dbReference type="HAMAP-Rule" id="MF_00397"/>
    </source>
</evidence>
<accession>K8WQE1</accession>
<dbReference type="HAMAP" id="MF_00397">
    <property type="entry name" value="CitG"/>
    <property type="match status" value="1"/>
</dbReference>
<dbReference type="STRING" id="1141662.OOA_08022"/>
<protein>
    <recommendedName>
        <fullName evidence="6">Probable 2-(5''-triphosphoribosyl)-3'-dephosphocoenzyme-A synthase</fullName>
        <shortName evidence="6">2-(5''-triphosphoribosyl)-3'-dephospho-CoA synthase</shortName>
        <ecNumber evidence="6">2.4.2.52</ecNumber>
    </recommendedName>
</protein>
<dbReference type="NCBIfam" id="TIGR03125">
    <property type="entry name" value="citrate_citG"/>
    <property type="match status" value="1"/>
</dbReference>
<dbReference type="eggNOG" id="COG1767">
    <property type="taxonomic scope" value="Bacteria"/>
</dbReference>
<dbReference type="PANTHER" id="PTHR30201">
    <property type="entry name" value="TRIPHOSPHORIBOSYL-DEPHOSPHO-COA SYNTHASE"/>
    <property type="match status" value="1"/>
</dbReference>
<dbReference type="GO" id="GO:0051191">
    <property type="term" value="P:prosthetic group biosynthetic process"/>
    <property type="evidence" value="ECO:0007669"/>
    <property type="project" value="TreeGrafter"/>
</dbReference>
<evidence type="ECO:0000313" key="8">
    <source>
        <dbReference type="Proteomes" id="UP000009336"/>
    </source>
</evidence>
<dbReference type="InterPro" id="IPR017551">
    <property type="entry name" value="TriPribosyl-deP-CoA_syn_CitG"/>
</dbReference>
<dbReference type="Proteomes" id="UP000009336">
    <property type="component" value="Unassembled WGS sequence"/>
</dbReference>
<evidence type="ECO:0000256" key="3">
    <source>
        <dbReference type="ARBA" id="ARBA00022679"/>
    </source>
</evidence>
<dbReference type="PATRIC" id="fig|1141662.3.peg.1627"/>
<keyword evidence="8" id="KW-1185">Reference proteome</keyword>
<dbReference type="RefSeq" id="WP_008911627.1">
    <property type="nucleotide sequence ID" value="NZ_KB233222.1"/>
</dbReference>
<evidence type="ECO:0000256" key="1">
    <source>
        <dbReference type="ARBA" id="ARBA00001210"/>
    </source>
</evidence>
<dbReference type="PANTHER" id="PTHR30201:SF2">
    <property type="entry name" value="2-(5''-TRIPHOSPHORIBOSYL)-3'-DEPHOSPHOCOENZYME-A SYNTHASE"/>
    <property type="match status" value="1"/>
</dbReference>
<evidence type="ECO:0000256" key="4">
    <source>
        <dbReference type="ARBA" id="ARBA00022741"/>
    </source>
</evidence>
<dbReference type="HOGENOM" id="CLU_056179_1_0_6"/>
<dbReference type="EC" id="2.4.2.52" evidence="6"/>
<proteinExistence type="inferred from homology"/>
<keyword evidence="7" id="KW-0328">Glycosyltransferase</keyword>
<dbReference type="Gene3D" id="1.10.4200.10">
    <property type="entry name" value="Triphosphoribosyl-dephospho-CoA protein"/>
    <property type="match status" value="1"/>
</dbReference>
<dbReference type="GO" id="GO:0046917">
    <property type="term" value="F:triphosphoribosyl-dephospho-CoA synthase activity"/>
    <property type="evidence" value="ECO:0007669"/>
    <property type="project" value="UniProtKB-UniRule"/>
</dbReference>
<organism evidence="7 8">
    <name type="scientific">Providencia burhodogranariea DSM 19968</name>
    <dbReference type="NCBI Taxonomy" id="1141662"/>
    <lineage>
        <taxon>Bacteria</taxon>
        <taxon>Pseudomonadati</taxon>
        <taxon>Pseudomonadota</taxon>
        <taxon>Gammaproteobacteria</taxon>
        <taxon>Enterobacterales</taxon>
        <taxon>Morganellaceae</taxon>
        <taxon>Providencia</taxon>
    </lineage>
</organism>
<keyword evidence="5 6" id="KW-0067">ATP-binding</keyword>
<keyword evidence="3 6" id="KW-0808">Transferase</keyword>